<dbReference type="SUPFAM" id="SSF53098">
    <property type="entry name" value="Ribonuclease H-like"/>
    <property type="match status" value="1"/>
</dbReference>
<sequence length="215" mass="24606">MKAQALADHLAENPVDDEYQPLSTYFPDEEVNSVEVTLEDANDWKMFFDGAMNAKGIGIGAILISPTSQHYLATARLWFFCTNNTAEYAAYIMEVEIPSLRIIIEAEIEDSEWVKTRLEQLTLIDEKRMAAFCHGQLYQQRMARAYYKKVWPRNFEVGQLFLRRILPHHKESKGKFASNWKGPYIITKLLPKGALYLGDIEGNDPKTAINADVVK</sequence>
<organism evidence="1">
    <name type="scientific">Nicotiana tabacum</name>
    <name type="common">Common tobacco</name>
    <dbReference type="NCBI Taxonomy" id="4097"/>
    <lineage>
        <taxon>Eukaryota</taxon>
        <taxon>Viridiplantae</taxon>
        <taxon>Streptophyta</taxon>
        <taxon>Embryophyta</taxon>
        <taxon>Tracheophyta</taxon>
        <taxon>Spermatophyta</taxon>
        <taxon>Magnoliopsida</taxon>
        <taxon>eudicotyledons</taxon>
        <taxon>Gunneridae</taxon>
        <taxon>Pentapetalae</taxon>
        <taxon>asterids</taxon>
        <taxon>lamiids</taxon>
        <taxon>Solanales</taxon>
        <taxon>Solanaceae</taxon>
        <taxon>Nicotianoideae</taxon>
        <taxon>Nicotianeae</taxon>
        <taxon>Nicotiana</taxon>
    </lineage>
</organism>
<evidence type="ECO:0000313" key="1">
    <source>
        <dbReference type="RefSeq" id="XP_016506920.1"/>
    </source>
</evidence>
<dbReference type="InterPro" id="IPR036397">
    <property type="entry name" value="RNaseH_sf"/>
</dbReference>
<dbReference type="PANTHER" id="PTHR48475:SF1">
    <property type="entry name" value="RNASE H TYPE-1 DOMAIN-CONTAINING PROTEIN"/>
    <property type="match status" value="1"/>
</dbReference>
<dbReference type="OrthoDB" id="1286945at2759"/>
<reference evidence="1" key="1">
    <citation type="submission" date="2025-08" db="UniProtKB">
        <authorList>
            <consortium name="RefSeq"/>
        </authorList>
    </citation>
    <scope>IDENTIFICATION</scope>
</reference>
<dbReference type="RefSeq" id="XP_016506920.1">
    <property type="nucleotide sequence ID" value="XM_016651434.1"/>
</dbReference>
<dbReference type="PaxDb" id="4097-A0A1S4D0F6"/>
<dbReference type="AlphaFoldDB" id="A0A1S4D0F6"/>
<dbReference type="InterPro" id="IPR012337">
    <property type="entry name" value="RNaseH-like_sf"/>
</dbReference>
<dbReference type="Gene3D" id="3.30.420.10">
    <property type="entry name" value="Ribonuclease H-like superfamily/Ribonuclease H"/>
    <property type="match status" value="1"/>
</dbReference>
<proteinExistence type="predicted"/>
<gene>
    <name evidence="1" type="primary">LOC107824632</name>
</gene>
<dbReference type="PANTHER" id="PTHR48475">
    <property type="entry name" value="RIBONUCLEASE H"/>
    <property type="match status" value="1"/>
</dbReference>
<feature type="non-terminal residue" evidence="1">
    <location>
        <position position="215"/>
    </location>
</feature>
<accession>A0A1S4D0F6</accession>
<dbReference type="GO" id="GO:0003676">
    <property type="term" value="F:nucleic acid binding"/>
    <property type="evidence" value="ECO:0007669"/>
    <property type="project" value="InterPro"/>
</dbReference>
<protein>
    <submittedName>
        <fullName evidence="1">Uncharacterized protein</fullName>
    </submittedName>
</protein>
<dbReference type="KEGG" id="nta:107824632"/>
<name>A0A1S4D0F6_TOBAC</name>